<reference evidence="1 2" key="1">
    <citation type="submission" date="2024-06" db="EMBL/GenBank/DDBJ databases">
        <title>Genomic Encyclopedia of Type Strains, Phase IV (KMG-IV): sequencing the most valuable type-strain genomes for metagenomic binning, comparative biology and taxonomic classification.</title>
        <authorList>
            <person name="Goeker M."/>
        </authorList>
    </citation>
    <scope>NUCLEOTIDE SEQUENCE [LARGE SCALE GENOMIC DNA]</scope>
    <source>
        <strain evidence="1 2">DSM 21460</strain>
    </source>
</reference>
<gene>
    <name evidence="1" type="ORF">ABID14_000394</name>
</gene>
<dbReference type="Proteomes" id="UP001549162">
    <property type="component" value="Unassembled WGS sequence"/>
</dbReference>
<dbReference type="EMBL" id="JBEPMA010000001">
    <property type="protein sequence ID" value="MET3616774.1"/>
    <property type="molecule type" value="Genomic_DNA"/>
</dbReference>
<comment type="caution">
    <text evidence="1">The sequence shown here is derived from an EMBL/GenBank/DDBJ whole genome shotgun (WGS) entry which is preliminary data.</text>
</comment>
<sequence>MKYIKKSIYSGFMGNGFRFISSKQLPQNAYNCNFLIKSSNINWITTIETNRIAKNHCAAVAATNISLFISNSFLNDNINKYSLFKLLYSDIGNGPVFSINRDIKKYFLSRNVFLKSEKVKNFNEFKSEIDKGHVVAFLLARGIVNWHWVIGIGYRQYIDGQSFIQIVTGWNNTTDRFFEVKGRRPWISAISYFI</sequence>
<name>A0ABV2JAH6_9FIRM</name>
<evidence type="ECO:0000313" key="2">
    <source>
        <dbReference type="Proteomes" id="UP001549162"/>
    </source>
</evidence>
<evidence type="ECO:0008006" key="3">
    <source>
        <dbReference type="Google" id="ProtNLM"/>
    </source>
</evidence>
<organism evidence="1 2">
    <name type="scientific">Peptoniphilus olsenii</name>
    <dbReference type="NCBI Taxonomy" id="411570"/>
    <lineage>
        <taxon>Bacteria</taxon>
        <taxon>Bacillati</taxon>
        <taxon>Bacillota</taxon>
        <taxon>Tissierellia</taxon>
        <taxon>Tissierellales</taxon>
        <taxon>Peptoniphilaceae</taxon>
        <taxon>Peptoniphilus</taxon>
    </lineage>
</organism>
<protein>
    <recommendedName>
        <fullName evidence="3">Peptidase C39-like domain-containing protein</fullName>
    </recommendedName>
</protein>
<evidence type="ECO:0000313" key="1">
    <source>
        <dbReference type="EMBL" id="MET3616774.1"/>
    </source>
</evidence>
<accession>A0ABV2JAH6</accession>
<keyword evidence="2" id="KW-1185">Reference proteome</keyword>
<dbReference type="RefSeq" id="WP_354366772.1">
    <property type="nucleotide sequence ID" value="NZ_JBEPMA010000001.1"/>
</dbReference>
<proteinExistence type="predicted"/>